<name>A0A7Y9H578_9ACTN</name>
<reference evidence="1 2" key="2">
    <citation type="submission" date="2020-08" db="EMBL/GenBank/DDBJ databases">
        <title>The Agave Microbiome: Exploring the role of microbial communities in plant adaptations to desert environments.</title>
        <authorList>
            <person name="Partida-Martinez L.P."/>
        </authorList>
    </citation>
    <scope>NUCLEOTIDE SEQUENCE [LARGE SCALE GENOMIC DNA]</scope>
    <source>
        <strain evidence="1 2">AT2.17</strain>
    </source>
</reference>
<dbReference type="AlphaFoldDB" id="A0A7Y9H578"/>
<protein>
    <submittedName>
        <fullName evidence="1">Uncharacterized protein</fullName>
    </submittedName>
</protein>
<keyword evidence="2" id="KW-1185">Reference proteome</keyword>
<comment type="caution">
    <text evidence="1">The sequence shown here is derived from an EMBL/GenBank/DDBJ whole genome shotgun (WGS) entry which is preliminary data.</text>
</comment>
<evidence type="ECO:0000313" key="2">
    <source>
        <dbReference type="Proteomes" id="UP000549911"/>
    </source>
</evidence>
<accession>A0A7Y9H578</accession>
<evidence type="ECO:0000313" key="1">
    <source>
        <dbReference type="EMBL" id="NYE38151.1"/>
    </source>
</evidence>
<organism evidence="1 2">
    <name type="scientific">Nocardioides cavernae</name>
    <dbReference type="NCBI Taxonomy" id="1921566"/>
    <lineage>
        <taxon>Bacteria</taxon>
        <taxon>Bacillati</taxon>
        <taxon>Actinomycetota</taxon>
        <taxon>Actinomycetes</taxon>
        <taxon>Propionibacteriales</taxon>
        <taxon>Nocardioidaceae</taxon>
        <taxon>Nocardioides</taxon>
    </lineage>
</organism>
<reference evidence="1 2" key="1">
    <citation type="submission" date="2020-07" db="EMBL/GenBank/DDBJ databases">
        <authorList>
            <person name="Partida-Martinez L."/>
            <person name="Huntemann M."/>
            <person name="Clum A."/>
            <person name="Wang J."/>
            <person name="Palaniappan K."/>
            <person name="Ritter S."/>
            <person name="Chen I.-M."/>
            <person name="Stamatis D."/>
            <person name="Reddy T."/>
            <person name="O'Malley R."/>
            <person name="Daum C."/>
            <person name="Shapiro N."/>
            <person name="Ivanova N."/>
            <person name="Kyrpides N."/>
            <person name="Woyke T."/>
        </authorList>
    </citation>
    <scope>NUCLEOTIDE SEQUENCE [LARGE SCALE GENOMIC DNA]</scope>
    <source>
        <strain evidence="1 2">AT2.17</strain>
    </source>
</reference>
<sequence length="116" mass="12969">MAKHDEHAPTEGYVSYEAVGHESADTWEPPPAGSLIKLMGDYGADMPLWHDGLLLADADEGVRLLGLSQGLALALEDWGRRWDGPQDHAQRDAEAEMLLARLRSELGDRYDFRYHP</sequence>
<dbReference type="RefSeq" id="WP_179620766.1">
    <property type="nucleotide sequence ID" value="NZ_JACCBW010000003.1"/>
</dbReference>
<gene>
    <name evidence="1" type="ORF">F4692_003296</name>
</gene>
<proteinExistence type="predicted"/>
<dbReference type="Proteomes" id="UP000549911">
    <property type="component" value="Unassembled WGS sequence"/>
</dbReference>
<dbReference type="EMBL" id="JACCBW010000003">
    <property type="protein sequence ID" value="NYE38151.1"/>
    <property type="molecule type" value="Genomic_DNA"/>
</dbReference>